<dbReference type="OrthoDB" id="23466at2157"/>
<evidence type="ECO:0000259" key="3">
    <source>
        <dbReference type="Pfam" id="PF00384"/>
    </source>
</evidence>
<keyword evidence="2" id="KW-0411">Iron-sulfur</keyword>
<dbReference type="InterPro" id="IPR050612">
    <property type="entry name" value="Prok_Mopterin_Oxidored"/>
</dbReference>
<feature type="domain" description="Molybdopterin oxidoreductase" evidence="3">
    <location>
        <begin position="56"/>
        <end position="388"/>
    </location>
</feature>
<dbReference type="GO" id="GO:0016491">
    <property type="term" value="F:oxidoreductase activity"/>
    <property type="evidence" value="ECO:0007669"/>
    <property type="project" value="InterPro"/>
</dbReference>
<dbReference type="EMBL" id="CP045484">
    <property type="protein sequence ID" value="QGR16295.1"/>
    <property type="molecule type" value="Genomic_DNA"/>
</dbReference>
<keyword evidence="2" id="KW-0479">Metal-binding</keyword>
<dbReference type="SUPFAM" id="SSF53706">
    <property type="entry name" value="Formate dehydrogenase/DMSO reductase, domains 1-3"/>
    <property type="match status" value="1"/>
</dbReference>
<name>A0A650CF48_SULOH</name>
<evidence type="ECO:0000313" key="4">
    <source>
        <dbReference type="EMBL" id="QGR16295.1"/>
    </source>
</evidence>
<keyword evidence="1" id="KW-0408">Iron</keyword>
<evidence type="ECO:0000313" key="5">
    <source>
        <dbReference type="Proteomes" id="UP000427373"/>
    </source>
</evidence>
<dbReference type="Proteomes" id="UP000427373">
    <property type="component" value="Chromosome"/>
</dbReference>
<evidence type="ECO:0000256" key="2">
    <source>
        <dbReference type="ARBA" id="ARBA00023014"/>
    </source>
</evidence>
<dbReference type="Pfam" id="PF00384">
    <property type="entry name" value="Molybdopterin"/>
    <property type="match status" value="1"/>
</dbReference>
<accession>A0A650CF48</accession>
<keyword evidence="5" id="KW-1185">Reference proteome</keyword>
<dbReference type="PANTHER" id="PTHR43742:SF6">
    <property type="entry name" value="OXIDOREDUCTASE YYAE-RELATED"/>
    <property type="match status" value="1"/>
</dbReference>
<organism evidence="4 5">
    <name type="scientific">Sulfurisphaera ohwakuensis</name>
    <dbReference type="NCBI Taxonomy" id="69656"/>
    <lineage>
        <taxon>Archaea</taxon>
        <taxon>Thermoproteota</taxon>
        <taxon>Thermoprotei</taxon>
        <taxon>Sulfolobales</taxon>
        <taxon>Sulfolobaceae</taxon>
        <taxon>Sulfurisphaera</taxon>
    </lineage>
</organism>
<dbReference type="PANTHER" id="PTHR43742">
    <property type="entry name" value="TRIMETHYLAMINE-N-OXIDE REDUCTASE"/>
    <property type="match status" value="1"/>
</dbReference>
<dbReference type="Gene3D" id="3.30.2070.10">
    <property type="entry name" value="Formate dehydrogenase/DMSO reductase"/>
    <property type="match status" value="1"/>
</dbReference>
<proteinExistence type="predicted"/>
<gene>
    <name evidence="4" type="ORF">D1869_03070</name>
</gene>
<protein>
    <submittedName>
        <fullName evidence="4">Molybdopterin-dependent oxidoreductase</fullName>
    </submittedName>
</protein>
<dbReference type="Gene3D" id="3.40.50.740">
    <property type="match status" value="1"/>
</dbReference>
<dbReference type="AlphaFoldDB" id="A0A650CF48"/>
<sequence>MMIACTRDCYDTCIFDSNYKPLNIFPINGFTCSRGITDLKRNEINRVDSAYIEGKPVSIDEAVKYVVKKIKEIKREEILHVDYDGNQGLLTWYYPARFWNAIGSASTDYSICSAEGHEAIKLHYGTSFGALPEDFAKYNAVVFWGSEAIFSFIHGWRILSKKYKITIDVRMSETAKRSEKAYIINPGSDAFLAIGIIKTLFYEGLYDSSLIDDIETLKNYVNSYDFSLIEEVTGLSQEEIEELAELYYYYKPLTIIGFALGRTYNGGDAISLISLIPALLGMKRGFFYSNSQGWGIDFSYLRGLHIAKPSRIIGMAEVGKEVEKGNIKLLFNWNSNPIHSLPGSDKIKEAVEEGKLFLVSHDPFWNETTKIANVVIPAPTFLEKYDVVYSYWHNYLVYNEPIRPQRGITEVELMKKLAKEYGIISHPLIEENEWSAVNNAIRGTGVSLQELKDKKIVKMNKTIEVNKVKVEPLPKLTSPPKGIYLVFSSHPNHTNSQFKEIYSQMPIAYNNQFDGIGYLENSNGKVKVLLKRDENIPNNVVFMFKSSLIGLDDKPVNSLIGSEKGKYGGTPLLNGYTVNIRLIK</sequence>
<reference evidence="4 5" key="1">
    <citation type="submission" date="2019-10" db="EMBL/GenBank/DDBJ databases">
        <title>Genome Sequences from Six Type Strain Members of the Archaeal Family Sulfolobaceae: Acidianus ambivalens, Acidianus infernus, Metallosphaera prunae, Stygiolobus azoricus, Sulfolobus metallicus, and Sulfurisphaera ohwakuensis.</title>
        <authorList>
            <person name="Counts J.A."/>
            <person name="Kelly R.M."/>
        </authorList>
    </citation>
    <scope>NUCLEOTIDE SEQUENCE [LARGE SCALE GENOMIC DNA]</scope>
    <source>
        <strain evidence="4 5">TA-1</strain>
    </source>
</reference>
<evidence type="ECO:0000256" key="1">
    <source>
        <dbReference type="ARBA" id="ARBA00023004"/>
    </source>
</evidence>
<dbReference type="GO" id="GO:0051536">
    <property type="term" value="F:iron-sulfur cluster binding"/>
    <property type="evidence" value="ECO:0007669"/>
    <property type="project" value="UniProtKB-KW"/>
</dbReference>
<dbReference type="InterPro" id="IPR006656">
    <property type="entry name" value="Mopterin_OxRdtase"/>
</dbReference>
<dbReference type="KEGG" id="soh:D1869_03070"/>
<dbReference type="Gene3D" id="3.40.228.10">
    <property type="entry name" value="Dimethylsulfoxide Reductase, domain 2"/>
    <property type="match status" value="1"/>
</dbReference>